<dbReference type="SUPFAM" id="SSF103657">
    <property type="entry name" value="BAR/IMD domain-like"/>
    <property type="match status" value="1"/>
</dbReference>
<dbReference type="Pfam" id="PF00611">
    <property type="entry name" value="FCH"/>
    <property type="match status" value="1"/>
</dbReference>
<proteinExistence type="predicted"/>
<evidence type="ECO:0000256" key="3">
    <source>
        <dbReference type="ARBA" id="ARBA00022443"/>
    </source>
</evidence>
<feature type="compositionally biased region" description="Basic and acidic residues" evidence="13">
    <location>
        <begin position="237"/>
        <end position="259"/>
    </location>
</feature>
<dbReference type="SMART" id="SM00326">
    <property type="entry name" value="SH3"/>
    <property type="match status" value="1"/>
</dbReference>
<dbReference type="InterPro" id="IPR002035">
    <property type="entry name" value="VWF_A"/>
</dbReference>
<dbReference type="PROSITE" id="PS50234">
    <property type="entry name" value="VWFA"/>
    <property type="match status" value="1"/>
</dbReference>
<dbReference type="PANTHER" id="PTHR23065">
    <property type="entry name" value="PROLINE-SERINE-THREONINE PHOSPHATASE INTERACTING PROTEIN 1"/>
    <property type="match status" value="1"/>
</dbReference>
<evidence type="ECO:0000259" key="15">
    <source>
        <dbReference type="PROSITE" id="PS50234"/>
    </source>
</evidence>
<evidence type="ECO:0000256" key="13">
    <source>
        <dbReference type="SAM" id="MobiDB-lite"/>
    </source>
</evidence>
<evidence type="ECO:0000256" key="4">
    <source>
        <dbReference type="ARBA" id="ARBA00022475"/>
    </source>
</evidence>
<evidence type="ECO:0000259" key="14">
    <source>
        <dbReference type="PROSITE" id="PS50002"/>
    </source>
</evidence>
<feature type="domain" description="SH3" evidence="14">
    <location>
        <begin position="382"/>
        <end position="443"/>
    </location>
</feature>
<feature type="compositionally biased region" description="Low complexity" evidence="13">
    <location>
        <begin position="577"/>
        <end position="589"/>
    </location>
</feature>
<dbReference type="Gene3D" id="2.30.30.40">
    <property type="entry name" value="SH3 Domains"/>
    <property type="match status" value="1"/>
</dbReference>
<evidence type="ECO:0008006" key="19">
    <source>
        <dbReference type="Google" id="ProtNLM"/>
    </source>
</evidence>
<accession>A0A6A5DQ73</accession>
<evidence type="ECO:0000256" key="2">
    <source>
        <dbReference type="ARBA" id="ARBA00004496"/>
    </source>
</evidence>
<feature type="domain" description="F-BAR" evidence="16">
    <location>
        <begin position="66"/>
        <end position="336"/>
    </location>
</feature>
<evidence type="ECO:0000256" key="8">
    <source>
        <dbReference type="ARBA" id="ARBA00023136"/>
    </source>
</evidence>
<gene>
    <name evidence="17" type="ORF">PFLUV_G00245050</name>
</gene>
<dbReference type="GO" id="GO:0030100">
    <property type="term" value="P:regulation of endocytosis"/>
    <property type="evidence" value="ECO:0007669"/>
    <property type="project" value="TreeGrafter"/>
</dbReference>
<evidence type="ECO:0000256" key="12">
    <source>
        <dbReference type="PROSITE-ProRule" id="PRU01077"/>
    </source>
</evidence>
<dbReference type="InterPro" id="IPR031160">
    <property type="entry name" value="F_BAR_dom"/>
</dbReference>
<feature type="domain" description="VWFA" evidence="15">
    <location>
        <begin position="784"/>
        <end position="1010"/>
    </location>
</feature>
<dbReference type="InterPro" id="IPR036465">
    <property type="entry name" value="vWFA_dom_sf"/>
</dbReference>
<evidence type="ECO:0000313" key="18">
    <source>
        <dbReference type="Proteomes" id="UP000465112"/>
    </source>
</evidence>
<dbReference type="SUPFAM" id="SSF81995">
    <property type="entry name" value="beta-sandwich domain of Sec23/24"/>
    <property type="match status" value="1"/>
</dbReference>
<dbReference type="SMART" id="SM00327">
    <property type="entry name" value="VWA"/>
    <property type="match status" value="1"/>
</dbReference>
<reference evidence="17 18" key="1">
    <citation type="submission" date="2019-06" db="EMBL/GenBank/DDBJ databases">
        <title>A chromosome-scale genome assembly of the European perch, Perca fluviatilis.</title>
        <authorList>
            <person name="Roques C."/>
            <person name="Zahm M."/>
            <person name="Cabau C."/>
            <person name="Klopp C."/>
            <person name="Bouchez O."/>
            <person name="Donnadieu C."/>
            <person name="Kuhl H."/>
            <person name="Gislard M."/>
            <person name="Guendouz S."/>
            <person name="Journot L."/>
            <person name="Haffray P."/>
            <person name="Bestin A."/>
            <person name="Morvezen R."/>
            <person name="Feron R."/>
            <person name="Wen M."/>
            <person name="Jouanno E."/>
            <person name="Herpin A."/>
            <person name="Schartl M."/>
            <person name="Postlethwait J."/>
            <person name="Schaerlinger B."/>
            <person name="Chardard D."/>
            <person name="Lecocq T."/>
            <person name="Poncet C."/>
            <person name="Jaffrelo L."/>
            <person name="Lampietro C."/>
            <person name="Guiguen Y."/>
        </authorList>
    </citation>
    <scope>NUCLEOTIDE SEQUENCE [LARGE SCALE GENOMIC DNA]</scope>
    <source>
        <tissue evidence="17">Blood</tissue>
    </source>
</reference>
<dbReference type="SUPFAM" id="SSF53300">
    <property type="entry name" value="vWA-like"/>
    <property type="match status" value="1"/>
</dbReference>
<dbReference type="GO" id="GO:0006886">
    <property type="term" value="P:intracellular protein transport"/>
    <property type="evidence" value="ECO:0007669"/>
    <property type="project" value="InterPro"/>
</dbReference>
<dbReference type="SMART" id="SM00055">
    <property type="entry name" value="FCH"/>
    <property type="match status" value="1"/>
</dbReference>
<dbReference type="CDD" id="cd07655">
    <property type="entry name" value="F-BAR_PACSIN"/>
    <property type="match status" value="1"/>
</dbReference>
<dbReference type="Pfam" id="PF00018">
    <property type="entry name" value="SH3_1"/>
    <property type="match status" value="1"/>
</dbReference>
<dbReference type="GO" id="GO:0007010">
    <property type="term" value="P:cytoskeleton organization"/>
    <property type="evidence" value="ECO:0007669"/>
    <property type="project" value="TreeGrafter"/>
</dbReference>
<dbReference type="GO" id="GO:0030127">
    <property type="term" value="C:COPII vesicle coat"/>
    <property type="evidence" value="ECO:0007669"/>
    <property type="project" value="InterPro"/>
</dbReference>
<dbReference type="CDD" id="cd00198">
    <property type="entry name" value="vWFA"/>
    <property type="match status" value="1"/>
</dbReference>
<dbReference type="GO" id="GO:0097320">
    <property type="term" value="P:plasma membrane tubulation"/>
    <property type="evidence" value="ECO:0007669"/>
    <property type="project" value="TreeGrafter"/>
</dbReference>
<keyword evidence="8" id="KW-0472">Membrane</keyword>
<evidence type="ECO:0000259" key="16">
    <source>
        <dbReference type="PROSITE" id="PS51741"/>
    </source>
</evidence>
<dbReference type="Gene3D" id="2.60.40.1670">
    <property type="entry name" value="beta-sandwich domain of Sec23/24"/>
    <property type="match status" value="1"/>
</dbReference>
<dbReference type="InterPro" id="IPR036028">
    <property type="entry name" value="SH3-like_dom_sf"/>
</dbReference>
<evidence type="ECO:0000256" key="10">
    <source>
        <dbReference type="ARBA" id="ARBA00064966"/>
    </source>
</evidence>
<keyword evidence="3 11" id="KW-0728">SH3 domain</keyword>
<dbReference type="PROSITE" id="PS51741">
    <property type="entry name" value="F_BAR"/>
    <property type="match status" value="1"/>
</dbReference>
<sequence length="1222" mass="136732">MCKSLCGCVGEKCSVHEPNLKFRIPQLTGKESKKDQRVCNFKCKGKIGEKYTFPIMASLPKEPAQDAKKQSFWMPGNYVRTVHRTEKSFQACNDIVACFMERAKVEKQYAQQLSQWSSKWKTIVDSRPLYGSLMRAWQCFFTSTERLSALHSSISQSLMAEEGTRVKTWQKEIFPKKLFCGFRESHDNNTSFSRAQKPWSKKTMKLEKARVAYHKSCQREQTALDKEKQANGNTEMSPEKKQKITEAREKITEEKEKSRDRYEKMLEDVTSYTPRYMEEMEAIFELSQEEERKRISFLKQTFLSIHRHLDITNNESVKVVYSELHNTLMSISEQDDLKWWKNNHGPGMPTDWPKIEEWVPPVKKLNRKKRDQKRKEGQPVMIGGVKVRALYDYVGEEGDELSFKAGEVFLKVEEEDDQGWCRGVLSGGKEGFYPANYVEVTESSLSHAGGVIMEFACGFVYVPPSVSQKDAPGSNVIKRSALLPPVNRIRPRTPPPPPPSTNSAEAKSPKSLQSPSKVIEQLEKSKEVKKAVKPTVLYENQEFYNKPEAATSSSTTPQQTPRKTALLPPHMRPATRSQSLPYSQPLPSSNTNSQTFTYDLPKDEPDLNAHPWDPNYSYTTPEGTGCEVKLPADTSSVSAQTSASVPPLPPRPSFLKSMPEYLVLLPTPHLSPSLSKELLPDMSLISSSSKGSADQGPLPGNPNVLLVSLGKLLSEEMQTIQGEPTPCSQCGSVLESCYANVVEDCYFCQPWKPTSTPSIPQCRHQDGLFLLFPNEKPLCAADALLLFCIDISGSMSTTSQRSEGEQVVQRSRLEFVQEAVLLCVQRLSEQQPDKRVGLITFNSQVTMHGNEHFTSHSLSGSELTDSDFLKKAAASFPTPPPLSQTKDYLQRQVRGLSEGGTTALGPAALLTISIASRQPGSKVIICTDGKANTDLGNLEEEDIDARTLLSSTIFYQELGEYAASQGVTVFVLSIEGTDCRLDELGRLADRTGGTVVIASPNSLHQEFEQIIENRTIATHCTVTLLLPQSLCMKGEREAGHKGTREVGNVDPDTEITFQFGVSKQDAEVPASGSRVSIQLQIRYRQRKGQWMLRVITTEREVTDDSLAALSSLSLAIIQLNTSQASAALAVRGRFLDASREGELQKKLIERAIMHDRSSEDHQTYQEWVKIMDPIYNNSIQIFTRSKSVFSDSQSLTDTGAALLYTMKHSNRKSISLKNKHKL</sequence>
<evidence type="ECO:0000256" key="5">
    <source>
        <dbReference type="ARBA" id="ARBA00022490"/>
    </source>
</evidence>
<comment type="subcellular location">
    <subcellularLocation>
        <location evidence="1">Cell membrane</location>
        <topology evidence="1">Peripheral membrane protein</topology>
        <orientation evidence="1">Cytoplasmic side</orientation>
    </subcellularLocation>
    <subcellularLocation>
        <location evidence="2">Cytoplasm</location>
    </subcellularLocation>
</comment>
<dbReference type="Gene3D" id="1.20.1270.60">
    <property type="entry name" value="Arfaptin homology (AH) domain/BAR domain"/>
    <property type="match status" value="1"/>
</dbReference>
<dbReference type="PRINTS" id="PR00452">
    <property type="entry name" value="SH3DOMAIN"/>
</dbReference>
<keyword evidence="7 12" id="KW-0175">Coiled coil</keyword>
<dbReference type="Proteomes" id="UP000465112">
    <property type="component" value="Chromosome 21"/>
</dbReference>
<dbReference type="InterPro" id="IPR001452">
    <property type="entry name" value="SH3_domain"/>
</dbReference>
<evidence type="ECO:0000256" key="9">
    <source>
        <dbReference type="ARBA" id="ARBA00055545"/>
    </source>
</evidence>
<organism evidence="17 18">
    <name type="scientific">Perca fluviatilis</name>
    <name type="common">European perch</name>
    <dbReference type="NCBI Taxonomy" id="8168"/>
    <lineage>
        <taxon>Eukaryota</taxon>
        <taxon>Metazoa</taxon>
        <taxon>Chordata</taxon>
        <taxon>Craniata</taxon>
        <taxon>Vertebrata</taxon>
        <taxon>Euteleostomi</taxon>
        <taxon>Actinopterygii</taxon>
        <taxon>Neopterygii</taxon>
        <taxon>Teleostei</taxon>
        <taxon>Neoteleostei</taxon>
        <taxon>Acanthomorphata</taxon>
        <taxon>Eupercaria</taxon>
        <taxon>Perciformes</taxon>
        <taxon>Percoidei</taxon>
        <taxon>Percidae</taxon>
        <taxon>Percinae</taxon>
        <taxon>Perca</taxon>
    </lineage>
</organism>
<feature type="region of interest" description="Disordered" evidence="13">
    <location>
        <begin position="221"/>
        <end position="259"/>
    </location>
</feature>
<feature type="compositionally biased region" description="Polar residues" evidence="13">
    <location>
        <begin position="501"/>
        <end position="516"/>
    </location>
</feature>
<dbReference type="FunFam" id="2.30.30.40:FF:000014">
    <property type="entry name" value="Kinase C and casein kinase substrate in neurons protein"/>
    <property type="match status" value="1"/>
</dbReference>
<dbReference type="Pfam" id="PF04811">
    <property type="entry name" value="Sec23_trunk"/>
    <property type="match status" value="1"/>
</dbReference>
<evidence type="ECO:0000313" key="17">
    <source>
        <dbReference type="EMBL" id="KAF1374031.1"/>
    </source>
</evidence>
<dbReference type="EMBL" id="VHII01000021">
    <property type="protein sequence ID" value="KAF1374031.1"/>
    <property type="molecule type" value="Genomic_DNA"/>
</dbReference>
<dbReference type="GO" id="GO:0005886">
    <property type="term" value="C:plasma membrane"/>
    <property type="evidence" value="ECO:0007669"/>
    <property type="project" value="UniProtKB-SubCell"/>
</dbReference>
<protein>
    <recommendedName>
        <fullName evidence="19">VWFA domain-containing protein</fullName>
    </recommendedName>
</protein>
<feature type="region of interest" description="Disordered" evidence="13">
    <location>
        <begin position="547"/>
        <end position="625"/>
    </location>
</feature>
<dbReference type="InterPro" id="IPR001060">
    <property type="entry name" value="FCH_dom"/>
</dbReference>
<dbReference type="GO" id="GO:0005768">
    <property type="term" value="C:endosome"/>
    <property type="evidence" value="ECO:0007669"/>
    <property type="project" value="TreeGrafter"/>
</dbReference>
<dbReference type="InterPro" id="IPR027267">
    <property type="entry name" value="AH/BAR_dom_sf"/>
</dbReference>
<keyword evidence="18" id="KW-1185">Reference proteome</keyword>
<keyword evidence="4" id="KW-1003">Cell membrane</keyword>
<dbReference type="GO" id="GO:0006888">
    <property type="term" value="P:endoplasmic reticulum to Golgi vesicle-mediated transport"/>
    <property type="evidence" value="ECO:0007669"/>
    <property type="project" value="InterPro"/>
</dbReference>
<keyword evidence="5" id="KW-0963">Cytoplasm</keyword>
<dbReference type="PANTHER" id="PTHR23065:SF50">
    <property type="entry name" value="PROTEIN KINASE C AND CASEIN KINASE SUBSTRATE IN NEURONS 2 PROTEIN"/>
    <property type="match status" value="1"/>
</dbReference>
<dbReference type="AlphaFoldDB" id="A0A6A5DQ73"/>
<dbReference type="GO" id="GO:0005543">
    <property type="term" value="F:phospholipid binding"/>
    <property type="evidence" value="ECO:0007669"/>
    <property type="project" value="TreeGrafter"/>
</dbReference>
<comment type="subunit">
    <text evidence="10">Homodimer. May form heterooligomers with other PACSINs. Interacts (via SH3 domain) with DNM1, SYNJ1 and WASL. Interacts with TRPV4.</text>
</comment>
<dbReference type="SUPFAM" id="SSF50044">
    <property type="entry name" value="SH3-domain"/>
    <property type="match status" value="1"/>
</dbReference>
<keyword evidence="6" id="KW-0597">Phosphoprotein</keyword>
<comment type="caution">
    <text evidence="17">The sequence shown here is derived from an EMBL/GenBank/DDBJ whole genome shotgun (WGS) entry which is preliminary data.</text>
</comment>
<evidence type="ECO:0000256" key="7">
    <source>
        <dbReference type="ARBA" id="ARBA00023054"/>
    </source>
</evidence>
<dbReference type="PROSITE" id="PS50002">
    <property type="entry name" value="SH3"/>
    <property type="match status" value="1"/>
</dbReference>
<dbReference type="Gene3D" id="3.40.50.410">
    <property type="entry name" value="von Willebrand factor, type A domain"/>
    <property type="match status" value="1"/>
</dbReference>
<name>A0A6A5DQ73_PERFL</name>
<evidence type="ECO:0000256" key="6">
    <source>
        <dbReference type="ARBA" id="ARBA00022553"/>
    </source>
</evidence>
<feature type="region of interest" description="Disordered" evidence="13">
    <location>
        <begin position="468"/>
        <end position="517"/>
    </location>
</feature>
<feature type="compositionally biased region" description="Low complexity" evidence="13">
    <location>
        <begin position="551"/>
        <end position="561"/>
    </location>
</feature>
<evidence type="ECO:0000256" key="11">
    <source>
        <dbReference type="PROSITE-ProRule" id="PRU00192"/>
    </source>
</evidence>
<dbReference type="FunFam" id="1.20.1270.60:FF:000009">
    <property type="entry name" value="Protein kinase C and casein kinase substrate in neurons 2"/>
    <property type="match status" value="1"/>
</dbReference>
<evidence type="ECO:0000256" key="1">
    <source>
        <dbReference type="ARBA" id="ARBA00004413"/>
    </source>
</evidence>
<comment type="function">
    <text evidence="9">Plays a role in endocytosis and regulates internalization of plasma membrane proteins. Overexpression impairs internalization of SLC2A1/GLUT1 and TRPV4 and increases the levels of SLC2A1/GLUT1 and TRPV4 at the cell membrane. Inhibits the TRPV4 calcium channel activity.</text>
</comment>
<dbReference type="InterPro" id="IPR006896">
    <property type="entry name" value="Sec23/24_trunk_dom"/>
</dbReference>